<protein>
    <submittedName>
        <fullName evidence="1">Putative glutamine amidotransferase</fullName>
    </submittedName>
</protein>
<dbReference type="GO" id="GO:0006598">
    <property type="term" value="P:polyamine catabolic process"/>
    <property type="evidence" value="ECO:0007669"/>
    <property type="project" value="TreeGrafter"/>
</dbReference>
<evidence type="ECO:0000313" key="2">
    <source>
        <dbReference type="Proteomes" id="UP000572680"/>
    </source>
</evidence>
<dbReference type="EMBL" id="JACJIA010000005">
    <property type="protein sequence ID" value="MBA8952620.1"/>
    <property type="molecule type" value="Genomic_DNA"/>
</dbReference>
<organism evidence="1 2">
    <name type="scientific">Actinomadura namibiensis</name>
    <dbReference type="NCBI Taxonomy" id="182080"/>
    <lineage>
        <taxon>Bacteria</taxon>
        <taxon>Bacillati</taxon>
        <taxon>Actinomycetota</taxon>
        <taxon>Actinomycetes</taxon>
        <taxon>Streptosporangiales</taxon>
        <taxon>Thermomonosporaceae</taxon>
        <taxon>Actinomadura</taxon>
    </lineage>
</organism>
<dbReference type="GO" id="GO:0005829">
    <property type="term" value="C:cytosol"/>
    <property type="evidence" value="ECO:0007669"/>
    <property type="project" value="TreeGrafter"/>
</dbReference>
<dbReference type="Proteomes" id="UP000572680">
    <property type="component" value="Unassembled WGS sequence"/>
</dbReference>
<dbReference type="SUPFAM" id="SSF52317">
    <property type="entry name" value="Class I glutamine amidotransferase-like"/>
    <property type="match status" value="1"/>
</dbReference>
<dbReference type="InterPro" id="IPR044668">
    <property type="entry name" value="PuuD-like"/>
</dbReference>
<proteinExistence type="predicted"/>
<dbReference type="Pfam" id="PF07722">
    <property type="entry name" value="Peptidase_C26"/>
    <property type="match status" value="1"/>
</dbReference>
<gene>
    <name evidence="1" type="ORF">HNR61_004266</name>
</gene>
<keyword evidence="1" id="KW-0808">Transferase</keyword>
<dbReference type="InterPro" id="IPR029062">
    <property type="entry name" value="Class_I_gatase-like"/>
</dbReference>
<accession>A0A7W3LR22</accession>
<dbReference type="RefSeq" id="WP_182844890.1">
    <property type="nucleotide sequence ID" value="NZ_BAAALP010000005.1"/>
</dbReference>
<reference evidence="1 2" key="1">
    <citation type="submission" date="2020-08" db="EMBL/GenBank/DDBJ databases">
        <title>Genomic Encyclopedia of Type Strains, Phase IV (KMG-IV): sequencing the most valuable type-strain genomes for metagenomic binning, comparative biology and taxonomic classification.</title>
        <authorList>
            <person name="Goeker M."/>
        </authorList>
    </citation>
    <scope>NUCLEOTIDE SEQUENCE [LARGE SCALE GENOMIC DNA]</scope>
    <source>
        <strain evidence="1 2">DSM 44197</strain>
    </source>
</reference>
<dbReference type="Gene3D" id="3.40.50.880">
    <property type="match status" value="1"/>
</dbReference>
<name>A0A7W3LR22_ACTNM</name>
<comment type="caution">
    <text evidence="1">The sequence shown here is derived from an EMBL/GenBank/DDBJ whole genome shotgun (WGS) entry which is preliminary data.</text>
</comment>
<keyword evidence="2" id="KW-1185">Reference proteome</keyword>
<dbReference type="InterPro" id="IPR011697">
    <property type="entry name" value="Peptidase_C26"/>
</dbReference>
<dbReference type="PANTHER" id="PTHR43235:SF1">
    <property type="entry name" value="GLUTAMINE AMIDOTRANSFERASE PB2B2.05-RELATED"/>
    <property type="match status" value="1"/>
</dbReference>
<dbReference type="PROSITE" id="PS51273">
    <property type="entry name" value="GATASE_TYPE_1"/>
    <property type="match status" value="1"/>
</dbReference>
<dbReference type="PANTHER" id="PTHR43235">
    <property type="entry name" value="GLUTAMINE AMIDOTRANSFERASE PB2B2.05-RELATED"/>
    <property type="match status" value="1"/>
</dbReference>
<keyword evidence="1" id="KW-0315">Glutamine amidotransferase</keyword>
<dbReference type="AlphaFoldDB" id="A0A7W3LR22"/>
<dbReference type="GO" id="GO:0016740">
    <property type="term" value="F:transferase activity"/>
    <property type="evidence" value="ECO:0007669"/>
    <property type="project" value="UniProtKB-KW"/>
</dbReference>
<sequence>MRPLIAVAGLRSPRIEGLRFDGVVTAAAVLEAVYRAGGEPAILYHGRPGDVPGRLARFDGVVLPGGRDMDPRRYGARAHERTEPPDDVQDEADLAVVRAVLARGMPMLAICRGMQVLNVACGGTLVQHLPDTGVTHLDAFHEVALDPGSRTARVLGADAVSVSSYHHQAVDEVGRGLRVVGRAPDGCVEALEHDLAPVLAVQWHPEDDAETTPYEQALFDAVVEDAARHRLEELPS</sequence>
<evidence type="ECO:0000313" key="1">
    <source>
        <dbReference type="EMBL" id="MBA8952620.1"/>
    </source>
</evidence>
<dbReference type="GO" id="GO:0033969">
    <property type="term" value="F:gamma-glutamyl-gamma-aminobutyrate hydrolase activity"/>
    <property type="evidence" value="ECO:0007669"/>
    <property type="project" value="TreeGrafter"/>
</dbReference>
<dbReference type="CDD" id="cd01745">
    <property type="entry name" value="GATase1_2"/>
    <property type="match status" value="1"/>
</dbReference>